<evidence type="ECO:0000313" key="1">
    <source>
        <dbReference type="EMBL" id="MFC7254588.1"/>
    </source>
</evidence>
<reference evidence="1 2" key="1">
    <citation type="journal article" date="2019" name="Int. J. Syst. Evol. Microbiol.">
        <title>The Global Catalogue of Microorganisms (GCM) 10K type strain sequencing project: providing services to taxonomists for standard genome sequencing and annotation.</title>
        <authorList>
            <consortium name="The Broad Institute Genomics Platform"/>
            <consortium name="The Broad Institute Genome Sequencing Center for Infectious Disease"/>
            <person name="Wu L."/>
            <person name="Ma J."/>
        </authorList>
    </citation>
    <scope>NUCLEOTIDE SEQUENCE [LARGE SCALE GENOMIC DNA]</scope>
    <source>
        <strain evidence="1 2">GX21</strain>
    </source>
</reference>
<dbReference type="Pfam" id="PF12900">
    <property type="entry name" value="Pyridox_ox_2"/>
    <property type="match status" value="1"/>
</dbReference>
<organism evidence="1 2">
    <name type="scientific">Haloplanus litoreus</name>
    <dbReference type="NCBI Taxonomy" id="767515"/>
    <lineage>
        <taxon>Archaea</taxon>
        <taxon>Methanobacteriati</taxon>
        <taxon>Methanobacteriota</taxon>
        <taxon>Stenosarchaea group</taxon>
        <taxon>Halobacteria</taxon>
        <taxon>Halobacteriales</taxon>
        <taxon>Haloferacaceae</taxon>
        <taxon>Haloplanus</taxon>
    </lineage>
</organism>
<dbReference type="EMBL" id="JBHTAT010000001">
    <property type="protein sequence ID" value="MFC7254588.1"/>
    <property type="molecule type" value="Genomic_DNA"/>
</dbReference>
<comment type="caution">
    <text evidence="1">The sequence shown here is derived from an EMBL/GenBank/DDBJ whole genome shotgun (WGS) entry which is preliminary data.</text>
</comment>
<dbReference type="Proteomes" id="UP001596434">
    <property type="component" value="Unassembled WGS sequence"/>
</dbReference>
<protein>
    <submittedName>
        <fullName evidence="1">Pyridoxamine 5'-phosphate oxidase family protein</fullName>
    </submittedName>
</protein>
<dbReference type="GeneID" id="96952906"/>
<keyword evidence="2" id="KW-1185">Reference proteome</keyword>
<proteinExistence type="predicted"/>
<dbReference type="Gene3D" id="2.30.110.10">
    <property type="entry name" value="Electron Transport, Fmn-binding Protein, Chain A"/>
    <property type="match status" value="1"/>
</dbReference>
<dbReference type="InterPro" id="IPR012349">
    <property type="entry name" value="Split_barrel_FMN-bd"/>
</dbReference>
<dbReference type="AlphaFoldDB" id="A0ABD5ZVA1"/>
<dbReference type="SUPFAM" id="SSF50475">
    <property type="entry name" value="FMN-binding split barrel"/>
    <property type="match status" value="1"/>
</dbReference>
<sequence length="149" mass="16293">MATYGVEMSDEEIGSFLARRGHGVLSFGGEVPYGLPISFGYDVLNDRCVFQLLFPDDSKKGAYLDESAAVTLVAYEWESVDEWRSVIVDGELSPIPDDSPEAVDAAAVFAEFATVVGASVFDQPLEELDSNWYDLSIRASSGRKSPRLK</sequence>
<evidence type="ECO:0000313" key="2">
    <source>
        <dbReference type="Proteomes" id="UP001596434"/>
    </source>
</evidence>
<accession>A0ABD5ZVA1</accession>
<dbReference type="InterPro" id="IPR024747">
    <property type="entry name" value="Pyridox_Oxase-rel"/>
</dbReference>
<gene>
    <name evidence="1" type="ORF">ACFQKE_04610</name>
</gene>
<name>A0ABD5ZVA1_9EURY</name>
<dbReference type="RefSeq" id="WP_379702791.1">
    <property type="nucleotide sequence ID" value="NZ_JBHTAT010000001.1"/>
</dbReference>